<gene>
    <name evidence="6" type="ORF">PBOR_25310</name>
</gene>
<evidence type="ECO:0000313" key="6">
    <source>
        <dbReference type="EMBL" id="AIQ59901.1"/>
    </source>
</evidence>
<proteinExistence type="predicted"/>
<evidence type="ECO:0000259" key="5">
    <source>
        <dbReference type="PROSITE" id="PS50977"/>
    </source>
</evidence>
<keyword evidence="7" id="KW-1185">Reference proteome</keyword>
<dbReference type="RefSeq" id="WP_042216170.1">
    <property type="nucleotide sequence ID" value="NZ_CP009285.1"/>
</dbReference>
<keyword evidence="3" id="KW-0804">Transcription</keyword>
<protein>
    <recommendedName>
        <fullName evidence="5">HTH tetR-type domain-containing protein</fullName>
    </recommendedName>
</protein>
<dbReference type="Proteomes" id="UP000029518">
    <property type="component" value="Chromosome"/>
</dbReference>
<dbReference type="OrthoDB" id="9814703at2"/>
<dbReference type="InterPro" id="IPR036271">
    <property type="entry name" value="Tet_transcr_reg_TetR-rel_C_sf"/>
</dbReference>
<dbReference type="KEGG" id="pbd:PBOR_25310"/>
<dbReference type="Gene3D" id="1.10.357.10">
    <property type="entry name" value="Tetracycline Repressor, domain 2"/>
    <property type="match status" value="1"/>
</dbReference>
<dbReference type="InterPro" id="IPR009057">
    <property type="entry name" value="Homeodomain-like_sf"/>
</dbReference>
<dbReference type="Gene3D" id="1.10.10.60">
    <property type="entry name" value="Homeodomain-like"/>
    <property type="match status" value="1"/>
</dbReference>
<dbReference type="InterPro" id="IPR041612">
    <property type="entry name" value="YfiR_C"/>
</dbReference>
<dbReference type="PANTHER" id="PTHR47506">
    <property type="entry name" value="TRANSCRIPTIONAL REGULATORY PROTEIN"/>
    <property type="match status" value="1"/>
</dbReference>
<dbReference type="SUPFAM" id="SSF48498">
    <property type="entry name" value="Tetracyclin repressor-like, C-terminal domain"/>
    <property type="match status" value="1"/>
</dbReference>
<dbReference type="HOGENOM" id="CLU_069356_15_12_9"/>
<dbReference type="EMBL" id="CP009285">
    <property type="protein sequence ID" value="AIQ59901.1"/>
    <property type="molecule type" value="Genomic_DNA"/>
</dbReference>
<accession>A0A089LEK7</accession>
<evidence type="ECO:0000256" key="4">
    <source>
        <dbReference type="PROSITE-ProRule" id="PRU00335"/>
    </source>
</evidence>
<dbReference type="PANTHER" id="PTHR47506:SF6">
    <property type="entry name" value="HTH-TYPE TRANSCRIPTIONAL REPRESSOR NEMR"/>
    <property type="match status" value="1"/>
</dbReference>
<keyword evidence="1" id="KW-0805">Transcription regulation</keyword>
<name>A0A089LEK7_PAEBO</name>
<dbReference type="PRINTS" id="PR00455">
    <property type="entry name" value="HTHTETR"/>
</dbReference>
<dbReference type="Pfam" id="PF00440">
    <property type="entry name" value="TetR_N"/>
    <property type="match status" value="1"/>
</dbReference>
<dbReference type="InterPro" id="IPR001647">
    <property type="entry name" value="HTH_TetR"/>
</dbReference>
<evidence type="ECO:0000256" key="1">
    <source>
        <dbReference type="ARBA" id="ARBA00023015"/>
    </source>
</evidence>
<dbReference type="SUPFAM" id="SSF46689">
    <property type="entry name" value="Homeodomain-like"/>
    <property type="match status" value="1"/>
</dbReference>
<evidence type="ECO:0000256" key="2">
    <source>
        <dbReference type="ARBA" id="ARBA00023125"/>
    </source>
</evidence>
<organism evidence="6 7">
    <name type="scientific">Paenibacillus borealis</name>
    <dbReference type="NCBI Taxonomy" id="160799"/>
    <lineage>
        <taxon>Bacteria</taxon>
        <taxon>Bacillati</taxon>
        <taxon>Bacillota</taxon>
        <taxon>Bacilli</taxon>
        <taxon>Bacillales</taxon>
        <taxon>Paenibacillaceae</taxon>
        <taxon>Paenibacillus</taxon>
    </lineage>
</organism>
<evidence type="ECO:0000313" key="7">
    <source>
        <dbReference type="Proteomes" id="UP000029518"/>
    </source>
</evidence>
<sequence length="211" mass="24005">MSPRISGQQKEERRKKILDAAKLVFIAKSYEAATFKDILDETGMSRGWIYLYFQTKEEIFEALLDQQDGEYEAYTAALLSSHSGVWEVIRQLYADQQADLLQTPGGSFLPAFYEYFLGGSRDERRRSLLLKRYETGIARFAALLHIGVERGEFSPLLPLAQLARITASYQEGIMTHTLAVGPELAHTEFQIKALLEYLEQLLNPGHRPAEE</sequence>
<dbReference type="PROSITE" id="PS50977">
    <property type="entry name" value="HTH_TETR_2"/>
    <property type="match status" value="1"/>
</dbReference>
<dbReference type="AlphaFoldDB" id="A0A089LEK7"/>
<feature type="domain" description="HTH tetR-type" evidence="5">
    <location>
        <begin position="11"/>
        <end position="71"/>
    </location>
</feature>
<dbReference type="Pfam" id="PF17922">
    <property type="entry name" value="TetR_C_17"/>
    <property type="match status" value="1"/>
</dbReference>
<keyword evidence="2 4" id="KW-0238">DNA-binding</keyword>
<evidence type="ECO:0000256" key="3">
    <source>
        <dbReference type="ARBA" id="ARBA00023163"/>
    </source>
</evidence>
<reference evidence="6" key="1">
    <citation type="submission" date="2014-08" db="EMBL/GenBank/DDBJ databases">
        <title>Comparative genomics of the Paenibacillus odorifer group.</title>
        <authorList>
            <person name="den Bakker H.C."/>
            <person name="Tsai Y.-C.Y.-C."/>
            <person name="Martin N."/>
            <person name="Korlach J."/>
            <person name="Wiedmann M."/>
        </authorList>
    </citation>
    <scope>NUCLEOTIDE SEQUENCE [LARGE SCALE GENOMIC DNA]</scope>
    <source>
        <strain evidence="6">DSM 13188</strain>
    </source>
</reference>
<dbReference type="GO" id="GO:0003677">
    <property type="term" value="F:DNA binding"/>
    <property type="evidence" value="ECO:0007669"/>
    <property type="project" value="UniProtKB-UniRule"/>
</dbReference>
<feature type="DNA-binding region" description="H-T-H motif" evidence="4">
    <location>
        <begin position="34"/>
        <end position="53"/>
    </location>
</feature>